<accession>A0ABV7QRW7</accession>
<sequence>MTSVRSALGLLCDLISEPPARLTREQEAKVQEIVALARAGEPIRPRVNALLLELDLRPPDGYRGARLLGAVGGHPVPQSFACPTSECVRRWTRRPGEDPPLCVVSGRLLEETGGG</sequence>
<name>A0ABV7QRW7_9PSEU</name>
<protein>
    <submittedName>
        <fullName evidence="1">Uncharacterized protein</fullName>
    </submittedName>
</protein>
<keyword evidence="2" id="KW-1185">Reference proteome</keyword>
<dbReference type="RefSeq" id="WP_377871833.1">
    <property type="nucleotide sequence ID" value="NZ_JBHMAY010000034.1"/>
</dbReference>
<evidence type="ECO:0000313" key="1">
    <source>
        <dbReference type="EMBL" id="MFC3515647.1"/>
    </source>
</evidence>
<dbReference type="Proteomes" id="UP001595764">
    <property type="component" value="Unassembled WGS sequence"/>
</dbReference>
<reference evidence="2" key="1">
    <citation type="journal article" date="2019" name="Int. J. Syst. Evol. Microbiol.">
        <title>The Global Catalogue of Microorganisms (GCM) 10K type strain sequencing project: providing services to taxonomists for standard genome sequencing and annotation.</title>
        <authorList>
            <consortium name="The Broad Institute Genomics Platform"/>
            <consortium name="The Broad Institute Genome Sequencing Center for Infectious Disease"/>
            <person name="Wu L."/>
            <person name="Ma J."/>
        </authorList>
    </citation>
    <scope>NUCLEOTIDE SEQUENCE [LARGE SCALE GENOMIC DNA]</scope>
    <source>
        <strain evidence="2">CGMCC 4.7682</strain>
    </source>
</reference>
<gene>
    <name evidence="1" type="ORF">ACFORO_36185</name>
</gene>
<proteinExistence type="predicted"/>
<organism evidence="1 2">
    <name type="scientific">Amycolatopsis halotolerans</name>
    <dbReference type="NCBI Taxonomy" id="330083"/>
    <lineage>
        <taxon>Bacteria</taxon>
        <taxon>Bacillati</taxon>
        <taxon>Actinomycetota</taxon>
        <taxon>Actinomycetes</taxon>
        <taxon>Pseudonocardiales</taxon>
        <taxon>Pseudonocardiaceae</taxon>
        <taxon>Amycolatopsis</taxon>
    </lineage>
</organism>
<comment type="caution">
    <text evidence="1">The sequence shown here is derived from an EMBL/GenBank/DDBJ whole genome shotgun (WGS) entry which is preliminary data.</text>
</comment>
<evidence type="ECO:0000313" key="2">
    <source>
        <dbReference type="Proteomes" id="UP001595764"/>
    </source>
</evidence>
<dbReference type="EMBL" id="JBHRWI010000052">
    <property type="protein sequence ID" value="MFC3515647.1"/>
    <property type="molecule type" value="Genomic_DNA"/>
</dbReference>